<comment type="cofactor">
    <cofactor evidence="1">
        <name>Mg(2+)</name>
        <dbReference type="ChEBI" id="CHEBI:18420"/>
    </cofactor>
</comment>
<proteinExistence type="inferred from homology"/>
<dbReference type="InterPro" id="IPR047127">
    <property type="entry name" value="MutT-like"/>
</dbReference>
<dbReference type="InterPro" id="IPR020476">
    <property type="entry name" value="Nudix_hydrolase"/>
</dbReference>
<dbReference type="GO" id="GO:0006281">
    <property type="term" value="P:DNA repair"/>
    <property type="evidence" value="ECO:0007669"/>
    <property type="project" value="UniProtKB-KW"/>
</dbReference>
<keyword evidence="19" id="KW-1185">Reference proteome</keyword>
<evidence type="ECO:0000313" key="18">
    <source>
        <dbReference type="EMBL" id="SFM49564.1"/>
    </source>
</evidence>
<feature type="domain" description="Nudix hydrolase" evidence="17">
    <location>
        <begin position="4"/>
        <end position="133"/>
    </location>
</feature>
<dbReference type="InterPro" id="IPR029119">
    <property type="entry name" value="MutY_C"/>
</dbReference>
<dbReference type="Pfam" id="PF02581">
    <property type="entry name" value="TMP-TENI"/>
    <property type="match status" value="1"/>
</dbReference>
<comment type="catalytic activity">
    <reaction evidence="10">
        <text>8-oxo-dGTP + H2O = 8-oxo-dGMP + diphosphate + H(+)</text>
        <dbReference type="Rhea" id="RHEA:31575"/>
        <dbReference type="ChEBI" id="CHEBI:15377"/>
        <dbReference type="ChEBI" id="CHEBI:15378"/>
        <dbReference type="ChEBI" id="CHEBI:33019"/>
        <dbReference type="ChEBI" id="CHEBI:63224"/>
        <dbReference type="ChEBI" id="CHEBI:77896"/>
        <dbReference type="EC" id="3.6.1.55"/>
    </reaction>
</comment>
<dbReference type="PANTHER" id="PTHR47707:SF1">
    <property type="entry name" value="NUDIX HYDROLASE FAMILY PROTEIN"/>
    <property type="match status" value="1"/>
</dbReference>
<reference evidence="18 19" key="1">
    <citation type="submission" date="2016-10" db="EMBL/GenBank/DDBJ databases">
        <authorList>
            <person name="de Groot N.N."/>
        </authorList>
    </citation>
    <scope>NUCLEOTIDE SEQUENCE [LARGE SCALE GENOMIC DNA]</scope>
    <source>
        <strain evidence="18 19">DSM 4180</strain>
    </source>
</reference>
<keyword evidence="5" id="KW-0479">Metal-binding</keyword>
<evidence type="ECO:0000256" key="5">
    <source>
        <dbReference type="ARBA" id="ARBA00022723"/>
    </source>
</evidence>
<keyword evidence="4" id="KW-0235">DNA replication</keyword>
<dbReference type="GO" id="GO:0035539">
    <property type="term" value="F:8-oxo-7,8-dihydrodeoxyguanosine triphosphate pyrophosphatase activity"/>
    <property type="evidence" value="ECO:0007669"/>
    <property type="project" value="UniProtKB-EC"/>
</dbReference>
<dbReference type="EC" id="3.6.1.55" evidence="12"/>
<dbReference type="STRING" id="195064.SAMN05421721_10769"/>
<dbReference type="SUPFAM" id="SSF55811">
    <property type="entry name" value="Nudix"/>
    <property type="match status" value="1"/>
</dbReference>
<accession>A0A1I4RB85</accession>
<dbReference type="GO" id="GO:0044716">
    <property type="term" value="F:8-oxo-GDP phosphatase activity"/>
    <property type="evidence" value="ECO:0007669"/>
    <property type="project" value="TreeGrafter"/>
</dbReference>
<dbReference type="InterPro" id="IPR013785">
    <property type="entry name" value="Aldolase_TIM"/>
</dbReference>
<dbReference type="CDD" id="cd00564">
    <property type="entry name" value="TMP_TenI"/>
    <property type="match status" value="1"/>
</dbReference>
<keyword evidence="8" id="KW-0460">Magnesium</keyword>
<evidence type="ECO:0000256" key="15">
    <source>
        <dbReference type="ARBA" id="ARBA00041979"/>
    </source>
</evidence>
<dbReference type="InterPro" id="IPR000086">
    <property type="entry name" value="NUDIX_hydrolase_dom"/>
</dbReference>
<keyword evidence="7" id="KW-0378">Hydrolase</keyword>
<evidence type="ECO:0000256" key="6">
    <source>
        <dbReference type="ARBA" id="ARBA00022763"/>
    </source>
</evidence>
<dbReference type="InterPro" id="IPR020084">
    <property type="entry name" value="NUDIX_hydrolase_CS"/>
</dbReference>
<evidence type="ECO:0000256" key="10">
    <source>
        <dbReference type="ARBA" id="ARBA00035861"/>
    </source>
</evidence>
<evidence type="ECO:0000313" key="19">
    <source>
        <dbReference type="Proteomes" id="UP000199556"/>
    </source>
</evidence>
<name>A0A1I4RB85_ECTMO</name>
<dbReference type="GO" id="GO:0009228">
    <property type="term" value="P:thiamine biosynthetic process"/>
    <property type="evidence" value="ECO:0007669"/>
    <property type="project" value="UniProtKB-KW"/>
</dbReference>
<evidence type="ECO:0000256" key="9">
    <source>
        <dbReference type="ARBA" id="ARBA00023204"/>
    </source>
</evidence>
<dbReference type="PRINTS" id="PR00502">
    <property type="entry name" value="NUDIXFAMILY"/>
</dbReference>
<dbReference type="InterPro" id="IPR015797">
    <property type="entry name" value="NUDIX_hydrolase-like_dom_sf"/>
</dbReference>
<evidence type="ECO:0000256" key="8">
    <source>
        <dbReference type="ARBA" id="ARBA00022842"/>
    </source>
</evidence>
<dbReference type="Gene3D" id="3.20.20.70">
    <property type="entry name" value="Aldolase class I"/>
    <property type="match status" value="1"/>
</dbReference>
<dbReference type="GO" id="GO:0008413">
    <property type="term" value="F:8-oxo-7,8-dihydroguanosine triphosphate pyrophosphatase activity"/>
    <property type="evidence" value="ECO:0007669"/>
    <property type="project" value="TreeGrafter"/>
</dbReference>
<comment type="similarity">
    <text evidence="2">Belongs to the Nudix hydrolase family.</text>
</comment>
<organism evidence="18 19">
    <name type="scientific">Ectothiorhodospira mobilis</name>
    <dbReference type="NCBI Taxonomy" id="195064"/>
    <lineage>
        <taxon>Bacteria</taxon>
        <taxon>Pseudomonadati</taxon>
        <taxon>Pseudomonadota</taxon>
        <taxon>Gammaproteobacteria</taxon>
        <taxon>Chromatiales</taxon>
        <taxon>Ectothiorhodospiraceae</taxon>
        <taxon>Ectothiorhodospira</taxon>
    </lineage>
</organism>
<evidence type="ECO:0000256" key="1">
    <source>
        <dbReference type="ARBA" id="ARBA00001946"/>
    </source>
</evidence>
<evidence type="ECO:0000259" key="17">
    <source>
        <dbReference type="PROSITE" id="PS51462"/>
    </source>
</evidence>
<dbReference type="GO" id="GO:0046872">
    <property type="term" value="F:metal ion binding"/>
    <property type="evidence" value="ECO:0007669"/>
    <property type="project" value="UniProtKB-KW"/>
</dbReference>
<dbReference type="Proteomes" id="UP000199556">
    <property type="component" value="Unassembled WGS sequence"/>
</dbReference>
<evidence type="ECO:0000256" key="16">
    <source>
        <dbReference type="ARBA" id="ARBA00042798"/>
    </source>
</evidence>
<keyword evidence="9" id="KW-0234">DNA repair</keyword>
<evidence type="ECO:0000256" key="4">
    <source>
        <dbReference type="ARBA" id="ARBA00022705"/>
    </source>
</evidence>
<keyword evidence="6" id="KW-0227">DNA damage</keyword>
<dbReference type="SUPFAM" id="SSF51391">
    <property type="entry name" value="Thiamin phosphate synthase"/>
    <property type="match status" value="1"/>
</dbReference>
<dbReference type="CDD" id="cd03425">
    <property type="entry name" value="NUDIX_MutT_NudA_like"/>
    <property type="match status" value="1"/>
</dbReference>
<gene>
    <name evidence="18" type="ORF">SAMN05421721_10769</name>
</gene>
<evidence type="ECO:0000256" key="2">
    <source>
        <dbReference type="ARBA" id="ARBA00005582"/>
    </source>
</evidence>
<dbReference type="NCBIfam" id="NF006530">
    <property type="entry name" value="PRK08999.1"/>
    <property type="match status" value="1"/>
</dbReference>
<evidence type="ECO:0000256" key="14">
    <source>
        <dbReference type="ARBA" id="ARBA00041592"/>
    </source>
</evidence>
<evidence type="ECO:0000256" key="13">
    <source>
        <dbReference type="ARBA" id="ARBA00040794"/>
    </source>
</evidence>
<dbReference type="PROSITE" id="PS00893">
    <property type="entry name" value="NUDIX_BOX"/>
    <property type="match status" value="1"/>
</dbReference>
<dbReference type="InterPro" id="IPR036206">
    <property type="entry name" value="ThiamineP_synth_sf"/>
</dbReference>
<comment type="catalytic activity">
    <reaction evidence="11">
        <text>8-oxo-GTP + H2O = 8-oxo-GMP + diphosphate + H(+)</text>
        <dbReference type="Rhea" id="RHEA:67616"/>
        <dbReference type="ChEBI" id="CHEBI:15377"/>
        <dbReference type="ChEBI" id="CHEBI:15378"/>
        <dbReference type="ChEBI" id="CHEBI:33019"/>
        <dbReference type="ChEBI" id="CHEBI:143553"/>
        <dbReference type="ChEBI" id="CHEBI:145694"/>
    </reaction>
</comment>
<dbReference type="AlphaFoldDB" id="A0A1I4RB85"/>
<dbReference type="EMBL" id="FOUO01000007">
    <property type="protein sequence ID" value="SFM49564.1"/>
    <property type="molecule type" value="Genomic_DNA"/>
</dbReference>
<dbReference type="PROSITE" id="PS51462">
    <property type="entry name" value="NUDIX"/>
    <property type="match status" value="1"/>
</dbReference>
<dbReference type="GO" id="GO:0044715">
    <property type="term" value="F:8-oxo-dGDP phosphatase activity"/>
    <property type="evidence" value="ECO:0007669"/>
    <property type="project" value="TreeGrafter"/>
</dbReference>
<keyword evidence="3" id="KW-0515">Mutator protein</keyword>
<dbReference type="GO" id="GO:0006260">
    <property type="term" value="P:DNA replication"/>
    <property type="evidence" value="ECO:0007669"/>
    <property type="project" value="UniProtKB-KW"/>
</dbReference>
<evidence type="ECO:0000256" key="7">
    <source>
        <dbReference type="ARBA" id="ARBA00022801"/>
    </source>
</evidence>
<dbReference type="InterPro" id="IPR022998">
    <property type="entry name" value="ThiamineP_synth_TenI"/>
</dbReference>
<dbReference type="Gene3D" id="3.90.79.10">
    <property type="entry name" value="Nucleoside Triphosphate Pyrophosphohydrolase"/>
    <property type="match status" value="1"/>
</dbReference>
<dbReference type="RefSeq" id="WP_090484968.1">
    <property type="nucleotide sequence ID" value="NZ_FOUO01000007.1"/>
</dbReference>
<dbReference type="PANTHER" id="PTHR47707">
    <property type="entry name" value="8-OXO-DGTP DIPHOSPHATASE"/>
    <property type="match status" value="1"/>
</dbReference>
<evidence type="ECO:0000256" key="12">
    <source>
        <dbReference type="ARBA" id="ARBA00038905"/>
    </source>
</evidence>
<evidence type="ECO:0000256" key="3">
    <source>
        <dbReference type="ARBA" id="ARBA00022457"/>
    </source>
</evidence>
<protein>
    <recommendedName>
        <fullName evidence="13">8-oxo-dGTP diphosphatase</fullName>
        <ecNumber evidence="12">3.6.1.55</ecNumber>
    </recommendedName>
    <alternativeName>
        <fullName evidence="16">7,8-dihydro-8-oxoguanine-triphosphatase</fullName>
    </alternativeName>
    <alternativeName>
        <fullName evidence="15">Mutator protein MutT</fullName>
    </alternativeName>
    <alternativeName>
        <fullName evidence="14">dGTP pyrophosphohydrolase</fullName>
    </alternativeName>
</protein>
<sequence>MTAPRCLDVAIGVILDPSGACLVARRPRDLPQGGRWEFPGGKVAPGESPARALARELDEELGILPRRAAPLITVAHDYPEGCVRLHVFTVHGYAGSPRGREGQPLRWVPVQDLPGLEFPAANRPILRALSLPDRYLITPDHPDPEAVLRGLARTLEKGTVRLVQLRAPAWTQAEVLALAREAVPLCHRHGARILVNADPQTAAAAGADGVHLNGVRLAQWAAKGARPQVGDGQLVAASVHDADSLGQARGLGCDFVVISPVAPTATHPGARPLGWNRFAELARAAGCPVYALGGMTPAHIPRARARGGQGVAGIRGLWQGEGVGG</sequence>
<dbReference type="Pfam" id="PF14815">
    <property type="entry name" value="NUDIX_4"/>
    <property type="match status" value="1"/>
</dbReference>
<evidence type="ECO:0000256" key="11">
    <source>
        <dbReference type="ARBA" id="ARBA00036904"/>
    </source>
</evidence>
<dbReference type="OrthoDB" id="9810648at2"/>